<dbReference type="SUPFAM" id="SSF48726">
    <property type="entry name" value="Immunoglobulin"/>
    <property type="match status" value="3"/>
</dbReference>
<dbReference type="InterPro" id="IPR036179">
    <property type="entry name" value="Ig-like_dom_sf"/>
</dbReference>
<reference evidence="12 13" key="1">
    <citation type="journal article" date="2022" name="Gigascience">
        <title>A chromosome-level genome assembly and annotation of the desert horned lizard, Phrynosoma platyrhinos, provides insight into chromosomal rearrangements among reptiles.</title>
        <authorList>
            <person name="Koochekian N."/>
            <person name="Ascanio A."/>
            <person name="Farleigh K."/>
            <person name="Card D.C."/>
            <person name="Schield D.R."/>
            <person name="Castoe T.A."/>
            <person name="Jezkova T."/>
        </authorList>
    </citation>
    <scope>NUCLEOTIDE SEQUENCE [LARGE SCALE GENOMIC DNA]</scope>
    <source>
        <strain evidence="12">NK-2021</strain>
    </source>
</reference>
<feature type="domain" description="Ig-like" evidence="11">
    <location>
        <begin position="159"/>
        <end position="239"/>
    </location>
</feature>
<evidence type="ECO:0000256" key="5">
    <source>
        <dbReference type="ARBA" id="ARBA00023027"/>
    </source>
</evidence>
<dbReference type="EMBL" id="JAIPUX010001232">
    <property type="protein sequence ID" value="KAH0624591.1"/>
    <property type="molecule type" value="Genomic_DNA"/>
</dbReference>
<name>A0ABQ7T4X3_PHRPL</name>
<evidence type="ECO:0000256" key="2">
    <source>
        <dbReference type="ARBA" id="ARBA00022729"/>
    </source>
</evidence>
<evidence type="ECO:0000256" key="7">
    <source>
        <dbReference type="ARBA" id="ARBA00023180"/>
    </source>
</evidence>
<dbReference type="InterPro" id="IPR003599">
    <property type="entry name" value="Ig_sub"/>
</dbReference>
<keyword evidence="13" id="KW-1185">Reference proteome</keyword>
<evidence type="ECO:0000256" key="6">
    <source>
        <dbReference type="ARBA" id="ARBA00023157"/>
    </source>
</evidence>
<dbReference type="SUPFAM" id="SSF52200">
    <property type="entry name" value="Toll/Interleukin receptor TIR domain"/>
    <property type="match status" value="1"/>
</dbReference>
<gene>
    <name evidence="12" type="ORF">JD844_032233</name>
</gene>
<sequence>MHKRPDISICLQVLFNLGFRLLFPASDQEGVREQEGYRKPLVRTSAAEEACIAFPVYVPAGQPWVIRCPQRPLPSLQTNYSVTWYINGSGIPIATNTFSRIHQRGDLLWFVPANIEDTGSYLCVINNATKSRKDIEVVKNSDGLCFNEKTTYPQNVELGKNRKLVCPDLEDFEDENTPLDIQWYKACSPGLLKDERYWASGDSLFINTISKNDEGTYICQANYTYMGKQYYVSRAIDLTTFDPPPEVPIEIIYPQNNSIEVELGSSIVISCNASRGFNKDVFLAWDFSGEQPDDFTIKYEKYKSPVLSIFHIAGLELKIKVGRRSVPNQAPNFQGYLIGGLVSTLFVILAALLTYKFFKVDIVLWYRESCHSFLHEGAVATVVDETVKRSRRVIVVLVPGSSSSSLQGAASEHEIAVYSALIRDGIKVILIELEKIKDYSNMPESIKYLKKKHGVLTWQGDFSAKSQMATTRFWKNVRCLCPVMPEVDLIEVKSYAKPKWEKCAHQEENTYLKDVEEGEVLRIDCLSYTMLYHQHTNYTIHWHINGSKTPITKQNSSRIHQQDSVLLFLPVTYHDSGSYECITQ</sequence>
<keyword evidence="5" id="KW-0520">NAD</keyword>
<dbReference type="InterPro" id="IPR013783">
    <property type="entry name" value="Ig-like_fold"/>
</dbReference>
<keyword evidence="6" id="KW-1015">Disulfide bond</keyword>
<feature type="signal peptide" evidence="10">
    <location>
        <begin position="1"/>
        <end position="28"/>
    </location>
</feature>
<dbReference type="PRINTS" id="PR01536">
    <property type="entry name" value="INTRLKN1R12F"/>
</dbReference>
<evidence type="ECO:0000256" key="3">
    <source>
        <dbReference type="ARBA" id="ARBA00022737"/>
    </source>
</evidence>
<dbReference type="Gene3D" id="2.60.40.10">
    <property type="entry name" value="Immunoglobulins"/>
    <property type="match status" value="4"/>
</dbReference>
<evidence type="ECO:0000256" key="10">
    <source>
        <dbReference type="SAM" id="SignalP"/>
    </source>
</evidence>
<evidence type="ECO:0000313" key="12">
    <source>
        <dbReference type="EMBL" id="KAH0624591.1"/>
    </source>
</evidence>
<dbReference type="InterPro" id="IPR004074">
    <property type="entry name" value="IL-1_rcpt_I/II-typ"/>
</dbReference>
<keyword evidence="9" id="KW-0472">Membrane</keyword>
<evidence type="ECO:0000256" key="1">
    <source>
        <dbReference type="ARBA" id="ARBA00009752"/>
    </source>
</evidence>
<proteinExistence type="inferred from homology"/>
<accession>A0ABQ7T4X3</accession>
<dbReference type="InterPro" id="IPR035897">
    <property type="entry name" value="Toll_tir_struct_dom_sf"/>
</dbReference>
<evidence type="ECO:0000256" key="8">
    <source>
        <dbReference type="ARBA" id="ARBA00023319"/>
    </source>
</evidence>
<dbReference type="InterPro" id="IPR015621">
    <property type="entry name" value="IL-1_rcpt_fam"/>
</dbReference>
<keyword evidence="8" id="KW-0393">Immunoglobulin domain</keyword>
<dbReference type="SMART" id="SM00409">
    <property type="entry name" value="IG"/>
    <property type="match status" value="2"/>
</dbReference>
<feature type="domain" description="Ig-like" evidence="11">
    <location>
        <begin position="40"/>
        <end position="136"/>
    </location>
</feature>
<organism evidence="12 13">
    <name type="scientific">Phrynosoma platyrhinos</name>
    <name type="common">Desert horned lizard</name>
    <dbReference type="NCBI Taxonomy" id="52577"/>
    <lineage>
        <taxon>Eukaryota</taxon>
        <taxon>Metazoa</taxon>
        <taxon>Chordata</taxon>
        <taxon>Craniata</taxon>
        <taxon>Vertebrata</taxon>
        <taxon>Euteleostomi</taxon>
        <taxon>Lepidosauria</taxon>
        <taxon>Squamata</taxon>
        <taxon>Bifurcata</taxon>
        <taxon>Unidentata</taxon>
        <taxon>Episquamata</taxon>
        <taxon>Toxicofera</taxon>
        <taxon>Iguania</taxon>
        <taxon>Phrynosomatidae</taxon>
        <taxon>Phrynosomatinae</taxon>
        <taxon>Phrynosoma</taxon>
    </lineage>
</organism>
<keyword evidence="9" id="KW-1133">Transmembrane helix</keyword>
<keyword evidence="4" id="KW-0378">Hydrolase</keyword>
<keyword evidence="3" id="KW-0677">Repeat</keyword>
<feature type="chain" id="PRO_5046930006" description="Ig-like domain-containing protein" evidence="10">
    <location>
        <begin position="29"/>
        <end position="584"/>
    </location>
</feature>
<dbReference type="PANTHER" id="PTHR11890">
    <property type="entry name" value="INTERLEUKIN-1 RECEPTOR FAMILY MEMBER"/>
    <property type="match status" value="1"/>
</dbReference>
<evidence type="ECO:0000313" key="13">
    <source>
        <dbReference type="Proteomes" id="UP000826234"/>
    </source>
</evidence>
<evidence type="ECO:0000256" key="4">
    <source>
        <dbReference type="ARBA" id="ARBA00022801"/>
    </source>
</evidence>
<comment type="similarity">
    <text evidence="1">Belongs to the interleukin-1 receptor family.</text>
</comment>
<keyword evidence="7" id="KW-0325">Glycoprotein</keyword>
<dbReference type="Pfam" id="PF01582">
    <property type="entry name" value="TIR"/>
    <property type="match status" value="1"/>
</dbReference>
<dbReference type="PANTHER" id="PTHR11890:SF26">
    <property type="entry name" value="INTERLEUKIN-1 RECEPTOR TYPE 1"/>
    <property type="match status" value="1"/>
</dbReference>
<evidence type="ECO:0000256" key="9">
    <source>
        <dbReference type="SAM" id="Phobius"/>
    </source>
</evidence>
<comment type="caution">
    <text evidence="12">The sequence shown here is derived from an EMBL/GenBank/DDBJ whole genome shotgun (WGS) entry which is preliminary data.</text>
</comment>
<evidence type="ECO:0000259" key="11">
    <source>
        <dbReference type="PROSITE" id="PS50835"/>
    </source>
</evidence>
<dbReference type="Proteomes" id="UP000826234">
    <property type="component" value="Unassembled WGS sequence"/>
</dbReference>
<feature type="domain" description="Ig-like" evidence="11">
    <location>
        <begin position="245"/>
        <end position="285"/>
    </location>
</feature>
<keyword evidence="2 10" id="KW-0732">Signal</keyword>
<dbReference type="PROSITE" id="PS50835">
    <property type="entry name" value="IG_LIKE"/>
    <property type="match status" value="4"/>
</dbReference>
<dbReference type="InterPro" id="IPR007110">
    <property type="entry name" value="Ig-like_dom"/>
</dbReference>
<protein>
    <recommendedName>
        <fullName evidence="11">Ig-like domain-containing protein</fullName>
    </recommendedName>
</protein>
<feature type="transmembrane region" description="Helical" evidence="9">
    <location>
        <begin position="333"/>
        <end position="358"/>
    </location>
</feature>
<dbReference type="SMART" id="SM00255">
    <property type="entry name" value="TIR"/>
    <property type="match status" value="1"/>
</dbReference>
<keyword evidence="9" id="KW-0812">Transmembrane</keyword>
<dbReference type="InterPro" id="IPR000157">
    <property type="entry name" value="TIR_dom"/>
</dbReference>
<feature type="domain" description="Ig-like" evidence="11">
    <location>
        <begin position="485"/>
        <end position="584"/>
    </location>
</feature>
<dbReference type="Gene3D" id="3.40.50.10140">
    <property type="entry name" value="Toll/interleukin-1 receptor homology (TIR) domain"/>
    <property type="match status" value="1"/>
</dbReference>